<dbReference type="InterPro" id="IPR050516">
    <property type="entry name" value="Olfactory_GPCR"/>
</dbReference>
<dbReference type="PANTHER" id="PTHR26452">
    <property type="entry name" value="OLFACTORY RECEPTOR"/>
    <property type="match status" value="1"/>
</dbReference>
<dbReference type="CDD" id="cd15915">
    <property type="entry name" value="7tmA_OR12D-like"/>
    <property type="match status" value="1"/>
</dbReference>
<dbReference type="GO" id="GO:0004984">
    <property type="term" value="F:olfactory receptor activity"/>
    <property type="evidence" value="ECO:0000318"/>
    <property type="project" value="GO_Central"/>
</dbReference>
<evidence type="ECO:0000256" key="10">
    <source>
        <dbReference type="ARBA" id="ARBA00023224"/>
    </source>
</evidence>
<dbReference type="PRINTS" id="PR00245">
    <property type="entry name" value="OLFACTORYR"/>
</dbReference>
<evidence type="ECO:0000256" key="7">
    <source>
        <dbReference type="ARBA" id="ARBA00023040"/>
    </source>
</evidence>
<keyword evidence="4 11" id="KW-0812">Transmembrane</keyword>
<dbReference type="InterPro" id="IPR000725">
    <property type="entry name" value="Olfact_rcpt"/>
</dbReference>
<feature type="transmembrane region" description="Helical" evidence="11">
    <location>
        <begin position="337"/>
        <end position="355"/>
    </location>
</feature>
<dbReference type="PRINTS" id="PR00237">
    <property type="entry name" value="GPCRRHODOPSN"/>
</dbReference>
<gene>
    <name evidence="15" type="primary">or5ar4</name>
    <name evidence="14" type="synonym">LOC100497240</name>
</gene>
<dbReference type="SUPFAM" id="SSF81321">
    <property type="entry name" value="Family A G protein-coupled receptor-like"/>
    <property type="match status" value="2"/>
</dbReference>
<keyword evidence="9" id="KW-0675">Receptor</keyword>
<evidence type="ECO:0000259" key="12">
    <source>
        <dbReference type="PROSITE" id="PS50262"/>
    </source>
</evidence>
<keyword evidence="6 11" id="KW-1133">Transmembrane helix</keyword>
<dbReference type="GO" id="GO:0005549">
    <property type="term" value="F:odorant binding"/>
    <property type="evidence" value="ECO:0000318"/>
    <property type="project" value="GO_Central"/>
</dbReference>
<evidence type="ECO:0000256" key="5">
    <source>
        <dbReference type="ARBA" id="ARBA00022725"/>
    </source>
</evidence>
<feature type="domain" description="G-protein coupled receptors family 1 profile" evidence="12">
    <location>
        <begin position="238"/>
        <end position="487"/>
    </location>
</feature>
<keyword evidence="10" id="KW-0807">Transducer</keyword>
<sequence length="508" mass="57453">MVPENKTSVSDFVLLGLTDHTRLQIILFLCVLIIYSLNLTGNFLIMLLIISDSTLHIPMYLFLWNLAFIDICYSSVVAPKMLSDLLSTKRTISFTGCILQIHFLHFLGSSEAILFSAMSYDRYVAIQNPLRYSSIMNIRLCLQLSLGCLMLGFLHSLLHTVLTAKLPFCGPDVINHFFCDIKPLLKLACTDTSLNLHLLNENKTSVSDFVLLGLTDQTRLQIILFVCILIIYLLNLTGNFLIMLLIISDPTLHIPMYFFLWNLAFIDICYSSVVVPKMLSDLLSTKRTISFIGCISQIHFFHFLGSSEVMLFSAMSYDRYVAIQNPLRYSSIMNIRLCLQLSLGCLMLGFFHSLLHTLLIAKLPFCGPDVINHFFCDIKPLLKLACTDTSLNLHLLNGITGTLTVITLFLTILSYIFISRCLMKITNTEGRKRAFAICSAHLTAVLLLNGTAIFTYIRPSSQSSLDQDRAAAVFYTVLPPALNPIIYSLRNKDIKKAMRTMTRKWFFS</sequence>
<feature type="domain" description="G-protein coupled receptors family 1 profile" evidence="12">
    <location>
        <begin position="41"/>
        <end position="234"/>
    </location>
</feature>
<dbReference type="KEGG" id="xtr:100497240"/>
<feature type="transmembrane region" description="Helical" evidence="11">
    <location>
        <begin position="259"/>
        <end position="279"/>
    </location>
</feature>
<dbReference type="GO" id="GO:0005886">
    <property type="term" value="C:plasma membrane"/>
    <property type="evidence" value="ECO:0007669"/>
    <property type="project" value="UniProtKB-SubCell"/>
</dbReference>
<dbReference type="AlphaFoldDB" id="A0A8J0SW45"/>
<dbReference type="Gene3D" id="1.20.1070.10">
    <property type="entry name" value="Rhodopsin 7-helix transmembrane proteins"/>
    <property type="match status" value="2"/>
</dbReference>
<evidence type="ECO:0000256" key="6">
    <source>
        <dbReference type="ARBA" id="ARBA00022989"/>
    </source>
</evidence>
<organism evidence="13 14">
    <name type="scientific">Xenopus tropicalis</name>
    <name type="common">Western clawed frog</name>
    <name type="synonym">Silurana tropicalis</name>
    <dbReference type="NCBI Taxonomy" id="8364"/>
    <lineage>
        <taxon>Eukaryota</taxon>
        <taxon>Metazoa</taxon>
        <taxon>Chordata</taxon>
        <taxon>Craniata</taxon>
        <taxon>Vertebrata</taxon>
        <taxon>Euteleostomi</taxon>
        <taxon>Amphibia</taxon>
        <taxon>Batrachia</taxon>
        <taxon>Anura</taxon>
        <taxon>Pipoidea</taxon>
        <taxon>Pipidae</taxon>
        <taxon>Xenopodinae</taxon>
        <taxon>Xenopus</taxon>
        <taxon>Silurana</taxon>
    </lineage>
</organism>
<evidence type="ECO:0000313" key="14">
    <source>
        <dbReference type="RefSeq" id="XP_012824264.2"/>
    </source>
</evidence>
<feature type="transmembrane region" description="Helical" evidence="11">
    <location>
        <begin position="140"/>
        <end position="158"/>
    </location>
</feature>
<dbReference type="AGR" id="Xenbase:XB-GENE-29083583"/>
<comment type="subcellular location">
    <subcellularLocation>
        <location evidence="1">Cell membrane</location>
        <topology evidence="1">Multi-pass membrane protein</topology>
    </subcellularLocation>
</comment>
<feature type="transmembrane region" description="Helical" evidence="11">
    <location>
        <begin position="399"/>
        <end position="422"/>
    </location>
</feature>
<evidence type="ECO:0000313" key="13">
    <source>
        <dbReference type="Proteomes" id="UP000008143"/>
    </source>
</evidence>
<evidence type="ECO:0000256" key="3">
    <source>
        <dbReference type="ARBA" id="ARBA00022606"/>
    </source>
</evidence>
<evidence type="ECO:0000256" key="1">
    <source>
        <dbReference type="ARBA" id="ARBA00004651"/>
    </source>
</evidence>
<evidence type="ECO:0000256" key="8">
    <source>
        <dbReference type="ARBA" id="ARBA00023136"/>
    </source>
</evidence>
<dbReference type="PROSITE" id="PS50262">
    <property type="entry name" value="G_PROTEIN_RECEP_F1_2"/>
    <property type="match status" value="2"/>
</dbReference>
<feature type="transmembrane region" description="Helical" evidence="11">
    <location>
        <begin position="434"/>
        <end position="457"/>
    </location>
</feature>
<protein>
    <submittedName>
        <fullName evidence="14">Olfactory receptor 12D1-like</fullName>
    </submittedName>
</protein>
<dbReference type="InterPro" id="IPR000276">
    <property type="entry name" value="GPCR_Rhodpsn"/>
</dbReference>
<feature type="transmembrane region" description="Helical" evidence="11">
    <location>
        <begin position="469"/>
        <end position="489"/>
    </location>
</feature>
<dbReference type="Pfam" id="PF13853">
    <property type="entry name" value="7tm_4"/>
    <property type="match status" value="2"/>
</dbReference>
<keyword evidence="2" id="KW-1003">Cell membrane</keyword>
<evidence type="ECO:0000256" key="2">
    <source>
        <dbReference type="ARBA" id="ARBA00022475"/>
    </source>
</evidence>
<dbReference type="RefSeq" id="XP_012824264.2">
    <property type="nucleotide sequence ID" value="XM_012968810.2"/>
</dbReference>
<evidence type="ECO:0000256" key="9">
    <source>
        <dbReference type="ARBA" id="ARBA00023170"/>
    </source>
</evidence>
<keyword evidence="7" id="KW-0297">G-protein coupled receptor</keyword>
<reference evidence="14" key="1">
    <citation type="submission" date="2025-08" db="UniProtKB">
        <authorList>
            <consortium name="RefSeq"/>
        </authorList>
    </citation>
    <scope>IDENTIFICATION</scope>
    <source>
        <strain evidence="14">Nigerian</strain>
        <tissue evidence="14">Liver and blood</tissue>
    </source>
</reference>
<accession>A0A8J0SW45</accession>
<keyword evidence="5" id="KW-0552">Olfaction</keyword>
<evidence type="ECO:0000256" key="11">
    <source>
        <dbReference type="SAM" id="Phobius"/>
    </source>
</evidence>
<dbReference type="OrthoDB" id="5964498at2759"/>
<dbReference type="InterPro" id="IPR017452">
    <property type="entry name" value="GPCR_Rhodpsn_7TM"/>
</dbReference>
<feature type="transmembrane region" description="Helical" evidence="11">
    <location>
        <begin position="222"/>
        <end position="247"/>
    </location>
</feature>
<feature type="transmembrane region" description="Helical" evidence="11">
    <location>
        <begin position="98"/>
        <end position="120"/>
    </location>
</feature>
<keyword evidence="3" id="KW-0716">Sensory transduction</keyword>
<evidence type="ECO:0000256" key="4">
    <source>
        <dbReference type="ARBA" id="ARBA00022692"/>
    </source>
</evidence>
<dbReference type="Xenbase" id="XB-GENE-29083583">
    <property type="gene designation" value="or5ar4"/>
</dbReference>
<name>A0A8J0SW45_XENTR</name>
<dbReference type="GO" id="GO:0004930">
    <property type="term" value="F:G protein-coupled receptor activity"/>
    <property type="evidence" value="ECO:0007669"/>
    <property type="project" value="UniProtKB-KW"/>
</dbReference>
<proteinExistence type="predicted"/>
<feature type="transmembrane region" description="Helical" evidence="11">
    <location>
        <begin position="57"/>
        <end position="78"/>
    </location>
</feature>
<evidence type="ECO:0000313" key="15">
    <source>
        <dbReference type="Xenbase" id="XB-GENE-29083583"/>
    </source>
</evidence>
<dbReference type="OMA" id="GLMIKES"/>
<keyword evidence="13" id="KW-1185">Reference proteome</keyword>
<keyword evidence="8 11" id="KW-0472">Membrane</keyword>
<feature type="transmembrane region" description="Helical" evidence="11">
    <location>
        <begin position="25"/>
        <end position="50"/>
    </location>
</feature>
<dbReference type="FunFam" id="1.20.1070.10:FF:000001">
    <property type="entry name" value="Olfactory receptor"/>
    <property type="match status" value="2"/>
</dbReference>
<dbReference type="Proteomes" id="UP000008143">
    <property type="component" value="Chromosome 8"/>
</dbReference>